<dbReference type="InterPro" id="IPR003734">
    <property type="entry name" value="DUF155"/>
</dbReference>
<feature type="transmembrane region" description="Helical" evidence="1">
    <location>
        <begin position="214"/>
        <end position="233"/>
    </location>
</feature>
<keyword evidence="1" id="KW-0812">Transmembrane</keyword>
<organism evidence="3 4">
    <name type="scientific">Geomesophilobacter sediminis</name>
    <dbReference type="NCBI Taxonomy" id="2798584"/>
    <lineage>
        <taxon>Bacteria</taxon>
        <taxon>Pseudomonadati</taxon>
        <taxon>Thermodesulfobacteriota</taxon>
        <taxon>Desulfuromonadia</taxon>
        <taxon>Geobacterales</taxon>
        <taxon>Geobacteraceae</taxon>
        <taxon>Geomesophilobacter</taxon>
    </lineage>
</organism>
<evidence type="ECO:0000313" key="3">
    <source>
        <dbReference type="EMBL" id="MBJ6724306.1"/>
    </source>
</evidence>
<dbReference type="Proteomes" id="UP000636888">
    <property type="component" value="Unassembled WGS sequence"/>
</dbReference>
<dbReference type="InterPro" id="IPR051624">
    <property type="entry name" value="RMD1/Sad1-interacting"/>
</dbReference>
<feature type="domain" description="DUF155" evidence="2">
    <location>
        <begin position="20"/>
        <end position="187"/>
    </location>
</feature>
<dbReference type="PANTHER" id="PTHR16255">
    <property type="entry name" value="REQUIRED FOR MEIOTIC NUCLEAR DIVISION PROTEIN 1 HOMOLOG"/>
    <property type="match status" value="1"/>
</dbReference>
<accession>A0A8J7LY44</accession>
<evidence type="ECO:0000313" key="4">
    <source>
        <dbReference type="Proteomes" id="UP000636888"/>
    </source>
</evidence>
<gene>
    <name evidence="3" type="ORF">JFN93_06275</name>
</gene>
<dbReference type="PANTHER" id="PTHR16255:SF1">
    <property type="entry name" value="REQUIRED FOR MEIOTIC NUCLEAR DIVISION PROTEIN 1 HOMOLOG"/>
    <property type="match status" value="1"/>
</dbReference>
<evidence type="ECO:0000256" key="1">
    <source>
        <dbReference type="SAM" id="Phobius"/>
    </source>
</evidence>
<reference evidence="3" key="1">
    <citation type="submission" date="2020-12" db="EMBL/GenBank/DDBJ databases">
        <title>Geomonas sp. Red875, isolated from river sediment.</title>
        <authorList>
            <person name="Xu Z."/>
            <person name="Zhang Z."/>
            <person name="Masuda Y."/>
            <person name="Itoh H."/>
            <person name="Senoo K."/>
        </authorList>
    </citation>
    <scope>NUCLEOTIDE SEQUENCE</scope>
    <source>
        <strain evidence="3">Red875</strain>
    </source>
</reference>
<sequence length="238" mass="27022">MVLDPATMKPAAERAETGQVYLYNFGGVVFLDCPDPVIASFALRMSAVIDAFREFAAVRHQDRYSLRIGAGKAQEISNEGASVPRFDSAFVDIVAFVLAKSVALERIEDQVDKVFDEMEGLIARLRDGNLNLPLKRLAKSAAEILNFKYRSIAYVMILDKPEITWDNQEADRFYVTMANLFELNQRYLEIRHKSETLLDITDVFSTLSHARRGFQLEMIIIVLIVIEIVIYVLEILPK</sequence>
<keyword evidence="4" id="KW-1185">Reference proteome</keyword>
<keyword evidence="1" id="KW-0472">Membrane</keyword>
<name>A0A8J7LY44_9BACT</name>
<comment type="caution">
    <text evidence="3">The sequence shown here is derived from an EMBL/GenBank/DDBJ whole genome shotgun (WGS) entry which is preliminary data.</text>
</comment>
<dbReference type="EMBL" id="JAEMHM010000004">
    <property type="protein sequence ID" value="MBJ6724306.1"/>
    <property type="molecule type" value="Genomic_DNA"/>
</dbReference>
<proteinExistence type="predicted"/>
<evidence type="ECO:0000259" key="2">
    <source>
        <dbReference type="Pfam" id="PF02582"/>
    </source>
</evidence>
<keyword evidence="1" id="KW-1133">Transmembrane helix</keyword>
<dbReference type="Pfam" id="PF02582">
    <property type="entry name" value="DUF155"/>
    <property type="match status" value="1"/>
</dbReference>
<dbReference type="AlphaFoldDB" id="A0A8J7LY44"/>
<protein>
    <submittedName>
        <fullName evidence="3">RMD1 family protein</fullName>
    </submittedName>
</protein>